<dbReference type="GO" id="GO:0019441">
    <property type="term" value="P:L-tryptophan catabolic process to kynurenine"/>
    <property type="evidence" value="ECO:0007669"/>
    <property type="project" value="InterPro"/>
</dbReference>
<dbReference type="OrthoDB" id="7067800at2"/>
<evidence type="ECO:0000313" key="1">
    <source>
        <dbReference type="EMBL" id="KAA9166509.1"/>
    </source>
</evidence>
<organism evidence="1 2">
    <name type="scientific">Amycolatopsis acidicola</name>
    <dbReference type="NCBI Taxonomy" id="2596893"/>
    <lineage>
        <taxon>Bacteria</taxon>
        <taxon>Bacillati</taxon>
        <taxon>Actinomycetota</taxon>
        <taxon>Actinomycetes</taxon>
        <taxon>Pseudonocardiales</taxon>
        <taxon>Pseudonocardiaceae</taxon>
        <taxon>Amycolatopsis</taxon>
    </lineage>
</organism>
<proteinExistence type="predicted"/>
<dbReference type="SUPFAM" id="SSF102198">
    <property type="entry name" value="Putative cyclase"/>
    <property type="match status" value="1"/>
</dbReference>
<dbReference type="PANTHER" id="PTHR31118:SF12">
    <property type="entry name" value="CYCLASE-LIKE PROTEIN 2"/>
    <property type="match status" value="1"/>
</dbReference>
<sequence length="227" mass="24427">MPNQQRTIVDLSHSISHEMLSHPWMPKPRITEFISREQSASFLAPGVTFALTEVELCGNTGTYVDAPSQFHVDGADVAALELERMVDIPITVVRVSTEDLPDGRSIGPEVFKGLELTGQAVLVNTGHDRHWGTGGFYKDSPYLTADAVQLLLDAEPGIVGVDSQNIDSGTDNSKPAQNLLLGADVYLLECLTRLDQLPDTGARLTVLPAPIAGVGSFPVRAIAVLDR</sequence>
<dbReference type="RefSeq" id="WP_144748137.1">
    <property type="nucleotide sequence ID" value="NZ_VMNW02000002.1"/>
</dbReference>
<gene>
    <name evidence="1" type="ORF">FPZ12_002840</name>
</gene>
<reference evidence="1" key="1">
    <citation type="submission" date="2019-09" db="EMBL/GenBank/DDBJ databases">
        <authorList>
            <person name="Teo W.F.A."/>
            <person name="Duangmal K."/>
        </authorList>
    </citation>
    <scope>NUCLEOTIDE SEQUENCE [LARGE SCALE GENOMIC DNA]</scope>
    <source>
        <strain evidence="1">K81G1</strain>
    </source>
</reference>
<dbReference type="Pfam" id="PF04199">
    <property type="entry name" value="Cyclase"/>
    <property type="match status" value="1"/>
</dbReference>
<comment type="caution">
    <text evidence="1">The sequence shown here is derived from an EMBL/GenBank/DDBJ whole genome shotgun (WGS) entry which is preliminary data.</text>
</comment>
<protein>
    <submittedName>
        <fullName evidence="1">Cyclase family protein</fullName>
    </submittedName>
</protein>
<name>A0A5N0VJL2_9PSEU</name>
<dbReference type="Gene3D" id="3.50.30.50">
    <property type="entry name" value="Putative cyclase"/>
    <property type="match status" value="1"/>
</dbReference>
<dbReference type="PANTHER" id="PTHR31118">
    <property type="entry name" value="CYCLASE-LIKE PROTEIN 2"/>
    <property type="match status" value="1"/>
</dbReference>
<dbReference type="EMBL" id="VMNW02000002">
    <property type="protein sequence ID" value="KAA9166509.1"/>
    <property type="molecule type" value="Genomic_DNA"/>
</dbReference>
<accession>A0A5N0VJL2</accession>
<dbReference type="InterPro" id="IPR037175">
    <property type="entry name" value="KFase_sf"/>
</dbReference>
<keyword evidence="2" id="KW-1185">Reference proteome</keyword>
<dbReference type="InterPro" id="IPR007325">
    <property type="entry name" value="KFase/CYL"/>
</dbReference>
<dbReference type="GO" id="GO:0004061">
    <property type="term" value="F:arylformamidase activity"/>
    <property type="evidence" value="ECO:0007669"/>
    <property type="project" value="InterPro"/>
</dbReference>
<dbReference type="Proteomes" id="UP000319769">
    <property type="component" value="Unassembled WGS sequence"/>
</dbReference>
<dbReference type="AlphaFoldDB" id="A0A5N0VJL2"/>
<evidence type="ECO:0000313" key="2">
    <source>
        <dbReference type="Proteomes" id="UP000319769"/>
    </source>
</evidence>